<keyword evidence="3" id="KW-0732">Signal</keyword>
<feature type="domain" description="RagB/SusD" evidence="6">
    <location>
        <begin position="338"/>
        <end position="447"/>
    </location>
</feature>
<evidence type="ECO:0000259" key="7">
    <source>
        <dbReference type="Pfam" id="PF14322"/>
    </source>
</evidence>
<protein>
    <submittedName>
        <fullName evidence="8">RagB/SusD family nutrient uptake outer membrane protein</fullName>
    </submittedName>
</protein>
<evidence type="ECO:0000313" key="9">
    <source>
        <dbReference type="Proteomes" id="UP000570474"/>
    </source>
</evidence>
<evidence type="ECO:0000256" key="5">
    <source>
        <dbReference type="ARBA" id="ARBA00023237"/>
    </source>
</evidence>
<feature type="domain" description="SusD-like N-terminal" evidence="7">
    <location>
        <begin position="110"/>
        <end position="246"/>
    </location>
</feature>
<sequence>MKKQFSTSARCTFVGIAIQYTKEYTANTILFCVTTILLFTSCKKFVDVGSPSNKITTAEAFKDDANATSAVRGLYSQILATGLSPANGGITIYTGLASDELRYTGTSIDLNEFNSNAISSTNSTNRLSIWYLAYQAIYQANSCIEGITGSTGISANLKDQLLGESKFMRGFWYFYLTQLYGDVPLITTSDYNLSGSQGRSPSQEVYKLMLSDLDDAQKLLRTTYPSDGRLRPNRFTANALLSRIYLYIGNWKLAEDQANSVINSATYTLTPDLSKVFLAGSTEAIWQLSPTSVGANTREGATFLPTNSGTIPTYVISESLMNTLDTSDPRKKAWIGSKIIGTKTYYFPFKYKANILSTITTEHYMMFRLAEQYLIRAEARIRQGNIEGGISDLNVLRSRARGNNNSILPDYPKNATVNQALSYVLAERQIELITEWGNRWFDLKRFHLSGIVLKPLKLNWKETDTLLPIPAQEILLNKNLTQNNGYN</sequence>
<comment type="caution">
    <text evidence="8">The sequence shown here is derived from an EMBL/GenBank/DDBJ whole genome shotgun (WGS) entry which is preliminary data.</text>
</comment>
<dbReference type="GO" id="GO:0009279">
    <property type="term" value="C:cell outer membrane"/>
    <property type="evidence" value="ECO:0007669"/>
    <property type="project" value="UniProtKB-SubCell"/>
</dbReference>
<name>A0A847SB28_9BACT</name>
<evidence type="ECO:0000259" key="6">
    <source>
        <dbReference type="Pfam" id="PF07980"/>
    </source>
</evidence>
<accession>A0A847SB28</accession>
<dbReference type="Pfam" id="PF07980">
    <property type="entry name" value="SusD_RagB"/>
    <property type="match status" value="1"/>
</dbReference>
<dbReference type="CDD" id="cd08977">
    <property type="entry name" value="SusD"/>
    <property type="match status" value="1"/>
</dbReference>
<dbReference type="RefSeq" id="WP_168874852.1">
    <property type="nucleotide sequence ID" value="NZ_JABAIA010000004.1"/>
</dbReference>
<proteinExistence type="inferred from homology"/>
<comment type="subcellular location">
    <subcellularLocation>
        <location evidence="1">Cell outer membrane</location>
    </subcellularLocation>
</comment>
<dbReference type="InterPro" id="IPR011990">
    <property type="entry name" value="TPR-like_helical_dom_sf"/>
</dbReference>
<dbReference type="Pfam" id="PF14322">
    <property type="entry name" value="SusD-like_3"/>
    <property type="match status" value="1"/>
</dbReference>
<evidence type="ECO:0000256" key="2">
    <source>
        <dbReference type="ARBA" id="ARBA00006275"/>
    </source>
</evidence>
<dbReference type="Proteomes" id="UP000570474">
    <property type="component" value="Unassembled WGS sequence"/>
</dbReference>
<evidence type="ECO:0000313" key="8">
    <source>
        <dbReference type="EMBL" id="NLR68901.1"/>
    </source>
</evidence>
<dbReference type="EMBL" id="JABAIA010000004">
    <property type="protein sequence ID" value="NLR68901.1"/>
    <property type="molecule type" value="Genomic_DNA"/>
</dbReference>
<gene>
    <name evidence="8" type="ORF">HGH92_31660</name>
</gene>
<evidence type="ECO:0000256" key="3">
    <source>
        <dbReference type="ARBA" id="ARBA00022729"/>
    </source>
</evidence>
<dbReference type="InterPro" id="IPR012944">
    <property type="entry name" value="SusD_RagB_dom"/>
</dbReference>
<keyword evidence="9" id="KW-1185">Reference proteome</keyword>
<dbReference type="AlphaFoldDB" id="A0A847SB28"/>
<evidence type="ECO:0000256" key="1">
    <source>
        <dbReference type="ARBA" id="ARBA00004442"/>
    </source>
</evidence>
<dbReference type="Gene3D" id="1.25.40.390">
    <property type="match status" value="1"/>
</dbReference>
<keyword evidence="4" id="KW-0472">Membrane</keyword>
<keyword evidence="5" id="KW-0998">Cell outer membrane</keyword>
<dbReference type="InterPro" id="IPR033985">
    <property type="entry name" value="SusD-like_N"/>
</dbReference>
<comment type="similarity">
    <text evidence="2">Belongs to the SusD family.</text>
</comment>
<reference evidence="8 9" key="1">
    <citation type="submission" date="2020-04" db="EMBL/GenBank/DDBJ databases">
        <authorList>
            <person name="Yin C."/>
        </authorList>
    </citation>
    <scope>NUCLEOTIDE SEQUENCE [LARGE SCALE GENOMIC DNA]</scope>
    <source>
        <strain evidence="8 9">Ae27</strain>
    </source>
</reference>
<dbReference type="SUPFAM" id="SSF48452">
    <property type="entry name" value="TPR-like"/>
    <property type="match status" value="1"/>
</dbReference>
<evidence type="ECO:0000256" key="4">
    <source>
        <dbReference type="ARBA" id="ARBA00023136"/>
    </source>
</evidence>
<organism evidence="8 9">
    <name type="scientific">Chitinophaga varians</name>
    <dbReference type="NCBI Taxonomy" id="2202339"/>
    <lineage>
        <taxon>Bacteria</taxon>
        <taxon>Pseudomonadati</taxon>
        <taxon>Bacteroidota</taxon>
        <taxon>Chitinophagia</taxon>
        <taxon>Chitinophagales</taxon>
        <taxon>Chitinophagaceae</taxon>
        <taxon>Chitinophaga</taxon>
    </lineage>
</organism>